<feature type="compositionally biased region" description="Low complexity" evidence="1">
    <location>
        <begin position="58"/>
        <end position="67"/>
    </location>
</feature>
<proteinExistence type="predicted"/>
<protein>
    <submittedName>
        <fullName evidence="3">Uncharacterized protein</fullName>
    </submittedName>
</protein>
<reference evidence="3" key="2">
    <citation type="submission" date="2022-01" db="EMBL/GenBank/DDBJ databases">
        <authorList>
            <person name="Yamashiro T."/>
            <person name="Shiraishi A."/>
            <person name="Satake H."/>
            <person name="Nakayama K."/>
        </authorList>
    </citation>
    <scope>NUCLEOTIDE SEQUENCE</scope>
</reference>
<gene>
    <name evidence="3" type="ORF">Tco_0750744</name>
</gene>
<dbReference type="Proteomes" id="UP001151760">
    <property type="component" value="Unassembled WGS sequence"/>
</dbReference>
<feature type="compositionally biased region" description="Gly residues" evidence="1">
    <location>
        <begin position="75"/>
        <end position="85"/>
    </location>
</feature>
<comment type="caution">
    <text evidence="3">The sequence shown here is derived from an EMBL/GenBank/DDBJ whole genome shotgun (WGS) entry which is preliminary data.</text>
</comment>
<feature type="region of interest" description="Disordered" evidence="1">
    <location>
        <begin position="35"/>
        <end position="89"/>
    </location>
</feature>
<feature type="chain" id="PRO_5046736229" evidence="2">
    <location>
        <begin position="21"/>
        <end position="148"/>
    </location>
</feature>
<sequence length="148" mass="15955">MTKLSLFFTTLIITLTLTTCDDQVTCTMCNECENPCQPPPSPPSQPPPTPSPPPPQSTTPSVPNLPYYSPPPPASGGGGGDGGYGYPTPPPPNPILPYFPFYYYNPPPPQIAGQVRVLHVLSRYQFADIFTKGLPSALFEEFRTGLSV</sequence>
<keyword evidence="2" id="KW-0732">Signal</keyword>
<dbReference type="PANTHER" id="PTHR37702:SF9">
    <property type="entry name" value="PROLINE-RICH FAMILY PROTEIN"/>
    <property type="match status" value="1"/>
</dbReference>
<dbReference type="PANTHER" id="PTHR37702">
    <property type="entry name" value="PROLINE-RICH FAMILY PROTEIN"/>
    <property type="match status" value="1"/>
</dbReference>
<reference evidence="3" key="1">
    <citation type="journal article" date="2022" name="Int. J. Mol. Sci.">
        <title>Draft Genome of Tanacetum Coccineum: Genomic Comparison of Closely Related Tanacetum-Family Plants.</title>
        <authorList>
            <person name="Yamashiro T."/>
            <person name="Shiraishi A."/>
            <person name="Nakayama K."/>
            <person name="Satake H."/>
        </authorList>
    </citation>
    <scope>NUCLEOTIDE SEQUENCE</scope>
</reference>
<name>A0ABQ4Z5S1_9ASTR</name>
<evidence type="ECO:0000313" key="4">
    <source>
        <dbReference type="Proteomes" id="UP001151760"/>
    </source>
</evidence>
<accession>A0ABQ4Z5S1</accession>
<feature type="signal peptide" evidence="2">
    <location>
        <begin position="1"/>
        <end position="20"/>
    </location>
</feature>
<dbReference type="EMBL" id="BQNB010010957">
    <property type="protein sequence ID" value="GJS84203.1"/>
    <property type="molecule type" value="Genomic_DNA"/>
</dbReference>
<evidence type="ECO:0000256" key="2">
    <source>
        <dbReference type="SAM" id="SignalP"/>
    </source>
</evidence>
<keyword evidence="4" id="KW-1185">Reference proteome</keyword>
<evidence type="ECO:0000313" key="3">
    <source>
        <dbReference type="EMBL" id="GJS84203.1"/>
    </source>
</evidence>
<organism evidence="3 4">
    <name type="scientific">Tanacetum coccineum</name>
    <dbReference type="NCBI Taxonomy" id="301880"/>
    <lineage>
        <taxon>Eukaryota</taxon>
        <taxon>Viridiplantae</taxon>
        <taxon>Streptophyta</taxon>
        <taxon>Embryophyta</taxon>
        <taxon>Tracheophyta</taxon>
        <taxon>Spermatophyta</taxon>
        <taxon>Magnoliopsida</taxon>
        <taxon>eudicotyledons</taxon>
        <taxon>Gunneridae</taxon>
        <taxon>Pentapetalae</taxon>
        <taxon>asterids</taxon>
        <taxon>campanulids</taxon>
        <taxon>Asterales</taxon>
        <taxon>Asteraceae</taxon>
        <taxon>Asteroideae</taxon>
        <taxon>Anthemideae</taxon>
        <taxon>Anthemidinae</taxon>
        <taxon>Tanacetum</taxon>
    </lineage>
</organism>
<feature type="compositionally biased region" description="Pro residues" evidence="1">
    <location>
        <begin position="36"/>
        <end position="57"/>
    </location>
</feature>
<evidence type="ECO:0000256" key="1">
    <source>
        <dbReference type="SAM" id="MobiDB-lite"/>
    </source>
</evidence>